<feature type="region of interest" description="Disordered" evidence="1">
    <location>
        <begin position="634"/>
        <end position="653"/>
    </location>
</feature>
<dbReference type="EMBL" id="LJIJ01001755">
    <property type="protein sequence ID" value="ODM90898.1"/>
    <property type="molecule type" value="Genomic_DNA"/>
</dbReference>
<feature type="compositionally biased region" description="Basic residues" evidence="1">
    <location>
        <begin position="676"/>
        <end position="690"/>
    </location>
</feature>
<feature type="compositionally biased region" description="Basic and acidic residues" evidence="1">
    <location>
        <begin position="168"/>
        <end position="203"/>
    </location>
</feature>
<feature type="region of interest" description="Disordered" evidence="1">
    <location>
        <begin position="803"/>
        <end position="836"/>
    </location>
</feature>
<name>A0A1D2MD21_ORCCI</name>
<reference evidence="2 3" key="1">
    <citation type="journal article" date="2016" name="Genome Biol. Evol.">
        <title>Gene Family Evolution Reflects Adaptation to Soil Environmental Stressors in the Genome of the Collembolan Orchesella cincta.</title>
        <authorList>
            <person name="Faddeeva-Vakhrusheva A."/>
            <person name="Derks M.F."/>
            <person name="Anvar S.Y."/>
            <person name="Agamennone V."/>
            <person name="Suring W."/>
            <person name="Smit S."/>
            <person name="van Straalen N.M."/>
            <person name="Roelofs D."/>
        </authorList>
    </citation>
    <scope>NUCLEOTIDE SEQUENCE [LARGE SCALE GENOMIC DNA]</scope>
    <source>
        <tissue evidence="2">Mixed pool</tissue>
    </source>
</reference>
<dbReference type="AlphaFoldDB" id="A0A1D2MD21"/>
<evidence type="ECO:0000256" key="1">
    <source>
        <dbReference type="SAM" id="MobiDB-lite"/>
    </source>
</evidence>
<evidence type="ECO:0000313" key="2">
    <source>
        <dbReference type="EMBL" id="ODM90898.1"/>
    </source>
</evidence>
<feature type="compositionally biased region" description="Basic and acidic residues" evidence="1">
    <location>
        <begin position="93"/>
        <end position="105"/>
    </location>
</feature>
<proteinExistence type="predicted"/>
<feature type="compositionally biased region" description="Low complexity" evidence="1">
    <location>
        <begin position="207"/>
        <end position="220"/>
    </location>
</feature>
<feature type="compositionally biased region" description="Acidic residues" evidence="1">
    <location>
        <begin position="106"/>
        <end position="123"/>
    </location>
</feature>
<feature type="region of interest" description="Disordered" evidence="1">
    <location>
        <begin position="1"/>
        <end position="292"/>
    </location>
</feature>
<dbReference type="Proteomes" id="UP000094527">
    <property type="component" value="Unassembled WGS sequence"/>
</dbReference>
<feature type="compositionally biased region" description="Acidic residues" evidence="1">
    <location>
        <begin position="70"/>
        <end position="92"/>
    </location>
</feature>
<feature type="compositionally biased region" description="Basic and acidic residues" evidence="1">
    <location>
        <begin position="571"/>
        <end position="580"/>
    </location>
</feature>
<evidence type="ECO:0000313" key="3">
    <source>
        <dbReference type="Proteomes" id="UP000094527"/>
    </source>
</evidence>
<sequence length="943" mass="103440">MADDELSDSPAARRGPVLTPLLPPPPQIMIIERQVPSSTATFTTTTGGLTTADTYSPPFTSQSLGPTTATEEEDEKVEDNSESLTVQDEEDDGKTSEKEESKLETEVDEEKEKEDATELEFSEGADIAEKKGESVPPPLPPQVEQIEEKISEAEAVANSPIPTPLSPIEKEEQTENHNDLTPDSKEEKEKPEEKIDTELKEEFPPLSQTSSATQSSQTQTPVSNLDDHGTQTIRFDSSSGGPVSDEERTAGATASHPSSAGGAPPSSAKKRCRPFCVITTPPPPSKINSGTVTTAVPKLSRIIEVQSEQLEHNKAVDDQMAYKTILVPGMIPERLRKLTKRRKKKKGEEEVQDQNQNRVERTISLSKLSEKVCQEIVDETSGQPQVESEKGRPCTSQKIWEQAAMQFQAKVGRYVEQKRRRKSTTDVKLFQELNDEINSNPPEAAENSVKESRSVPNAITEEVSERLKSILKRGTPKKSGKLVNSLLWLRDAEPAPPQFKGRTLPHVASATFDHEILAELKRRLQMLKYQQEDTKIGKLMSSWALTSLDTQLPQLNLQDMMIQPPTVFPEKGEVKHEEKPLPPPVSSPEKRPAAVTKSTPIVPSQMTTTSSFIIAGAPSGIKRNKSHHHLLFKKSIQKVPPPVPPQSPKKRMRKQPIYIAPSMKIPTFTIGPPPKGKGKQAKNSKSKAKIQKTSGPTTPTTATTSKPSSTSTSTRIFVKAKVGKTKITKSPVRASISGFKPRAKSTNSTTTVIQTLTSNRRREMNLADRNTIKKVIFVPTSPSSKLFRSNLRKLSIISKKLDADNSRRGGTGQKGKMNEKKTGSTTTLFRKSEGGKQSLKIVPETVEPVFVGGARPTKKVGGGVGLNSNTKGKSVMNFQLSEADREKLARRVSFSDPIAIVKTVSPTDLNENSAAVQLENMSLVIGPGRNSPRRETKSQFSMN</sequence>
<feature type="compositionally biased region" description="Polar residues" evidence="1">
    <location>
        <begin position="57"/>
        <end position="69"/>
    </location>
</feature>
<comment type="caution">
    <text evidence="2">The sequence shown here is derived from an EMBL/GenBank/DDBJ whole genome shotgun (WGS) entry which is preliminary data.</text>
</comment>
<organism evidence="2 3">
    <name type="scientific">Orchesella cincta</name>
    <name type="common">Springtail</name>
    <name type="synonym">Podura cincta</name>
    <dbReference type="NCBI Taxonomy" id="48709"/>
    <lineage>
        <taxon>Eukaryota</taxon>
        <taxon>Metazoa</taxon>
        <taxon>Ecdysozoa</taxon>
        <taxon>Arthropoda</taxon>
        <taxon>Hexapoda</taxon>
        <taxon>Collembola</taxon>
        <taxon>Entomobryomorpha</taxon>
        <taxon>Entomobryoidea</taxon>
        <taxon>Orchesellidae</taxon>
        <taxon>Orchesellinae</taxon>
        <taxon>Orchesella</taxon>
    </lineage>
</organism>
<feature type="compositionally biased region" description="Low complexity" evidence="1">
    <location>
        <begin position="693"/>
        <end position="714"/>
    </location>
</feature>
<feature type="compositionally biased region" description="Low complexity" evidence="1">
    <location>
        <begin position="39"/>
        <end position="54"/>
    </location>
</feature>
<gene>
    <name evidence="2" type="ORF">Ocin01_15785</name>
</gene>
<keyword evidence="3" id="KW-1185">Reference proteome</keyword>
<feature type="compositionally biased region" description="Low complexity" evidence="1">
    <location>
        <begin position="250"/>
        <end position="267"/>
    </location>
</feature>
<protein>
    <submittedName>
        <fullName evidence="2">Uncharacterized protein</fullName>
    </submittedName>
</protein>
<accession>A0A1D2MD21</accession>
<feature type="compositionally biased region" description="Polar residues" evidence="1">
    <location>
        <begin position="230"/>
        <end position="241"/>
    </location>
</feature>
<feature type="region of interest" description="Disordered" evidence="1">
    <location>
        <begin position="571"/>
        <end position="597"/>
    </location>
</feature>
<feature type="region of interest" description="Disordered" evidence="1">
    <location>
        <begin position="664"/>
        <end position="714"/>
    </location>
</feature>